<dbReference type="STRING" id="1448308.A0A2T2NPD2"/>
<accession>A0A2T2NPD2</accession>
<dbReference type="PANTHER" id="PTHR38409:SF1">
    <property type="entry name" value="MITOCHONDRIAL ADAPTER PROTEIN MCP1"/>
    <property type="match status" value="1"/>
</dbReference>
<proteinExistence type="predicted"/>
<protein>
    <recommendedName>
        <fullName evidence="3">Mitochondrial adapter protein MCP1 transmembrane domain-containing protein</fullName>
    </recommendedName>
</protein>
<sequence>MADKHSDLPPPPEDVEGVMGLTEVEPSPVEETPAEFKEDYFPESQPARTSTLGLGNHGLAYYLVRVQKYSSYAFTVFASFHVANTSLIPLVTRSVFESNRYLLLTRPYYQSSLTEPLLVGIPLIAHVSSGIALRFHRRRQALKRYGAETHRDKRTIPWPPLSGTSALGYALVPLAAFHAWTTRGLPLYQHGDSSMVNLSYVSHGFALHPLVSFAGFTALVGVGTWHMAWGWAKWLGLAPTQVKDTDARRHLVRKRRWYGINAVSALITGLWLAGGLGVIGRDGKTTGWVGREFDELYKSIPLINRWS</sequence>
<feature type="transmembrane region" description="Helical" evidence="2">
    <location>
        <begin position="156"/>
        <end position="180"/>
    </location>
</feature>
<dbReference type="InterPro" id="IPR012472">
    <property type="entry name" value="MCP1_TM"/>
</dbReference>
<gene>
    <name evidence="4" type="ORF">BS50DRAFT_676881</name>
</gene>
<dbReference type="GO" id="GO:0055088">
    <property type="term" value="P:lipid homeostasis"/>
    <property type="evidence" value="ECO:0007669"/>
    <property type="project" value="InterPro"/>
</dbReference>
<feature type="transmembrane region" description="Helical" evidence="2">
    <location>
        <begin position="200"/>
        <end position="225"/>
    </location>
</feature>
<dbReference type="EMBL" id="KZ678135">
    <property type="protein sequence ID" value="PSN67302.1"/>
    <property type="molecule type" value="Genomic_DNA"/>
</dbReference>
<evidence type="ECO:0000313" key="4">
    <source>
        <dbReference type="EMBL" id="PSN67302.1"/>
    </source>
</evidence>
<keyword evidence="5" id="KW-1185">Reference proteome</keyword>
<organism evidence="4 5">
    <name type="scientific">Corynespora cassiicola Philippines</name>
    <dbReference type="NCBI Taxonomy" id="1448308"/>
    <lineage>
        <taxon>Eukaryota</taxon>
        <taxon>Fungi</taxon>
        <taxon>Dikarya</taxon>
        <taxon>Ascomycota</taxon>
        <taxon>Pezizomycotina</taxon>
        <taxon>Dothideomycetes</taxon>
        <taxon>Pleosporomycetidae</taxon>
        <taxon>Pleosporales</taxon>
        <taxon>Corynesporascaceae</taxon>
        <taxon>Corynespora</taxon>
    </lineage>
</organism>
<keyword evidence="2" id="KW-0812">Transmembrane</keyword>
<dbReference type="PANTHER" id="PTHR38409">
    <property type="entry name" value="MDM10-COMPLEMENTING PROTEIN 1"/>
    <property type="match status" value="1"/>
</dbReference>
<evidence type="ECO:0000256" key="1">
    <source>
        <dbReference type="SAM" id="MobiDB-lite"/>
    </source>
</evidence>
<dbReference type="InterPro" id="IPR039960">
    <property type="entry name" value="MCP1"/>
</dbReference>
<dbReference type="GO" id="GO:0007005">
    <property type="term" value="P:mitochondrion organization"/>
    <property type="evidence" value="ECO:0007669"/>
    <property type="project" value="TreeGrafter"/>
</dbReference>
<evidence type="ECO:0000313" key="5">
    <source>
        <dbReference type="Proteomes" id="UP000240883"/>
    </source>
</evidence>
<feature type="transmembrane region" description="Helical" evidence="2">
    <location>
        <begin position="116"/>
        <end position="135"/>
    </location>
</feature>
<keyword evidence="2" id="KW-0472">Membrane</keyword>
<dbReference type="Proteomes" id="UP000240883">
    <property type="component" value="Unassembled WGS sequence"/>
</dbReference>
<reference evidence="4 5" key="1">
    <citation type="journal article" date="2018" name="Front. Microbiol.">
        <title>Genome-Wide Analysis of Corynespora cassiicola Leaf Fall Disease Putative Effectors.</title>
        <authorList>
            <person name="Lopez D."/>
            <person name="Ribeiro S."/>
            <person name="Label P."/>
            <person name="Fumanal B."/>
            <person name="Venisse J.S."/>
            <person name="Kohler A."/>
            <person name="de Oliveira R.R."/>
            <person name="Labutti K."/>
            <person name="Lipzen A."/>
            <person name="Lail K."/>
            <person name="Bauer D."/>
            <person name="Ohm R.A."/>
            <person name="Barry K.W."/>
            <person name="Spatafora J."/>
            <person name="Grigoriev I.V."/>
            <person name="Martin F.M."/>
            <person name="Pujade-Renaud V."/>
        </authorList>
    </citation>
    <scope>NUCLEOTIDE SEQUENCE [LARGE SCALE GENOMIC DNA]</scope>
    <source>
        <strain evidence="4 5">Philippines</strain>
    </source>
</reference>
<feature type="transmembrane region" description="Helical" evidence="2">
    <location>
        <begin position="72"/>
        <end position="96"/>
    </location>
</feature>
<evidence type="ECO:0000256" key="2">
    <source>
        <dbReference type="SAM" id="Phobius"/>
    </source>
</evidence>
<feature type="transmembrane region" description="Helical" evidence="2">
    <location>
        <begin position="258"/>
        <end position="279"/>
    </location>
</feature>
<feature type="region of interest" description="Disordered" evidence="1">
    <location>
        <begin position="1"/>
        <end position="20"/>
    </location>
</feature>
<feature type="domain" description="Mitochondrial adapter protein MCP1 transmembrane" evidence="3">
    <location>
        <begin position="173"/>
        <end position="283"/>
    </location>
</feature>
<keyword evidence="2" id="KW-1133">Transmembrane helix</keyword>
<name>A0A2T2NPD2_CORCC</name>
<dbReference type="GO" id="GO:0005741">
    <property type="term" value="C:mitochondrial outer membrane"/>
    <property type="evidence" value="ECO:0007669"/>
    <property type="project" value="TreeGrafter"/>
</dbReference>
<dbReference type="Pfam" id="PF07950">
    <property type="entry name" value="MCP1_TM"/>
    <property type="match status" value="1"/>
</dbReference>
<evidence type="ECO:0000259" key="3">
    <source>
        <dbReference type="Pfam" id="PF07950"/>
    </source>
</evidence>
<dbReference type="AlphaFoldDB" id="A0A2T2NPD2"/>
<dbReference type="OrthoDB" id="10259513at2759"/>